<feature type="transmembrane region" description="Helical" evidence="8">
    <location>
        <begin position="16"/>
        <end position="36"/>
    </location>
</feature>
<dbReference type="CDD" id="cd07185">
    <property type="entry name" value="OmpA_C-like"/>
    <property type="match status" value="1"/>
</dbReference>
<protein>
    <submittedName>
        <fullName evidence="10">Flagellar motor protein MotB</fullName>
    </submittedName>
</protein>
<feature type="domain" description="OmpA-like" evidence="9">
    <location>
        <begin position="118"/>
        <end position="239"/>
    </location>
</feature>
<dbReference type="EMBL" id="JACOOQ010000019">
    <property type="protein sequence ID" value="MBC5640905.1"/>
    <property type="molecule type" value="Genomic_DNA"/>
</dbReference>
<dbReference type="Pfam" id="PF00691">
    <property type="entry name" value="OmpA"/>
    <property type="match status" value="1"/>
</dbReference>
<dbReference type="InterPro" id="IPR036737">
    <property type="entry name" value="OmpA-like_sf"/>
</dbReference>
<evidence type="ECO:0000313" key="11">
    <source>
        <dbReference type="Proteomes" id="UP000662088"/>
    </source>
</evidence>
<evidence type="ECO:0000256" key="6">
    <source>
        <dbReference type="ARBA" id="ARBA00023136"/>
    </source>
</evidence>
<evidence type="ECO:0000256" key="7">
    <source>
        <dbReference type="PROSITE-ProRule" id="PRU00473"/>
    </source>
</evidence>
<evidence type="ECO:0000256" key="3">
    <source>
        <dbReference type="ARBA" id="ARBA00022475"/>
    </source>
</evidence>
<evidence type="ECO:0000256" key="8">
    <source>
        <dbReference type="SAM" id="Phobius"/>
    </source>
</evidence>
<keyword evidence="3" id="KW-1003">Cell membrane</keyword>
<comment type="similarity">
    <text evidence="2">Belongs to the MotB family.</text>
</comment>
<comment type="subcellular location">
    <subcellularLocation>
        <location evidence="1">Cell membrane</location>
        <topology evidence="1">Single-pass membrane protein</topology>
    </subcellularLocation>
</comment>
<evidence type="ECO:0000256" key="5">
    <source>
        <dbReference type="ARBA" id="ARBA00022989"/>
    </source>
</evidence>
<dbReference type="RefSeq" id="WP_186835456.1">
    <property type="nucleotide sequence ID" value="NZ_JACOOQ010000019.1"/>
</dbReference>
<accession>A0A8I0A8B4</accession>
<evidence type="ECO:0000256" key="2">
    <source>
        <dbReference type="ARBA" id="ARBA00008914"/>
    </source>
</evidence>
<gene>
    <name evidence="10" type="ORF">H8R92_10810</name>
</gene>
<keyword evidence="5 8" id="KW-1133">Transmembrane helix</keyword>
<dbReference type="PANTHER" id="PTHR30329:SF21">
    <property type="entry name" value="LIPOPROTEIN YIAD-RELATED"/>
    <property type="match status" value="1"/>
</dbReference>
<dbReference type="InterPro" id="IPR050330">
    <property type="entry name" value="Bact_OuterMem_StrucFunc"/>
</dbReference>
<keyword evidence="10" id="KW-0282">Flagellum</keyword>
<keyword evidence="10" id="KW-0966">Cell projection</keyword>
<dbReference type="Gene3D" id="3.30.1330.60">
    <property type="entry name" value="OmpA-like domain"/>
    <property type="match status" value="1"/>
</dbReference>
<dbReference type="GO" id="GO:0005886">
    <property type="term" value="C:plasma membrane"/>
    <property type="evidence" value="ECO:0007669"/>
    <property type="project" value="UniProtKB-SubCell"/>
</dbReference>
<dbReference type="InterPro" id="IPR006665">
    <property type="entry name" value="OmpA-like"/>
</dbReference>
<sequence length="241" mass="26976">MARKKVQRDEPSGDEWLATYSDCVTLLMTFFVLLYAMSSTDEAKMRALSQAFRSVMAGEVGDSILEYNLYNGDVPLIGGETPTDTVDGENIEESMYYQVSKFVKEHELEAAVEIIETEQGVAIQVRESILFETSKSTLREDSKEVLSSIAELLLSIDNTIVVEGHTDNRPISTAEFPSNWELSVDRAVNVVKYFVENTGIDPKRLSATGYGEHHPVVPNDTEENMAKNRRVNILIIADDKE</sequence>
<reference evidence="10" key="1">
    <citation type="submission" date="2020-08" db="EMBL/GenBank/DDBJ databases">
        <title>Genome public.</title>
        <authorList>
            <person name="Liu C."/>
            <person name="Sun Q."/>
        </authorList>
    </citation>
    <scope>NUCLEOTIDE SEQUENCE</scope>
    <source>
        <strain evidence="10">NSJ-42</strain>
    </source>
</reference>
<keyword evidence="4 8" id="KW-0812">Transmembrane</keyword>
<evidence type="ECO:0000259" key="9">
    <source>
        <dbReference type="PROSITE" id="PS51123"/>
    </source>
</evidence>
<dbReference type="InterPro" id="IPR025713">
    <property type="entry name" value="MotB-like_N_dom"/>
</dbReference>
<comment type="caution">
    <text evidence="10">The sequence shown here is derived from an EMBL/GenBank/DDBJ whole genome shotgun (WGS) entry which is preliminary data.</text>
</comment>
<dbReference type="PANTHER" id="PTHR30329">
    <property type="entry name" value="STATOR ELEMENT OF FLAGELLAR MOTOR COMPLEX"/>
    <property type="match status" value="1"/>
</dbReference>
<dbReference type="Proteomes" id="UP000662088">
    <property type="component" value="Unassembled WGS sequence"/>
</dbReference>
<keyword evidence="10" id="KW-0969">Cilium</keyword>
<evidence type="ECO:0000256" key="1">
    <source>
        <dbReference type="ARBA" id="ARBA00004162"/>
    </source>
</evidence>
<evidence type="ECO:0000256" key="4">
    <source>
        <dbReference type="ARBA" id="ARBA00022692"/>
    </source>
</evidence>
<organism evidence="10 11">
    <name type="scientific">Clostridium lentum</name>
    <dbReference type="NCBI Taxonomy" id="2763037"/>
    <lineage>
        <taxon>Bacteria</taxon>
        <taxon>Bacillati</taxon>
        <taxon>Bacillota</taxon>
        <taxon>Clostridia</taxon>
        <taxon>Eubacteriales</taxon>
        <taxon>Clostridiaceae</taxon>
        <taxon>Clostridium</taxon>
    </lineage>
</organism>
<dbReference type="Pfam" id="PF13677">
    <property type="entry name" value="MotB_plug"/>
    <property type="match status" value="1"/>
</dbReference>
<evidence type="ECO:0000313" key="10">
    <source>
        <dbReference type="EMBL" id="MBC5640905.1"/>
    </source>
</evidence>
<keyword evidence="11" id="KW-1185">Reference proteome</keyword>
<dbReference type="SUPFAM" id="SSF103088">
    <property type="entry name" value="OmpA-like"/>
    <property type="match status" value="1"/>
</dbReference>
<name>A0A8I0A8B4_9CLOT</name>
<proteinExistence type="inferred from homology"/>
<keyword evidence="6 7" id="KW-0472">Membrane</keyword>
<dbReference type="AlphaFoldDB" id="A0A8I0A8B4"/>
<dbReference type="PROSITE" id="PS51123">
    <property type="entry name" value="OMPA_2"/>
    <property type="match status" value="1"/>
</dbReference>